<reference evidence="3" key="1">
    <citation type="journal article" date="2019" name="Int. J. Syst. Evol. Microbiol.">
        <title>The Global Catalogue of Microorganisms (GCM) 10K type strain sequencing project: providing services to taxonomists for standard genome sequencing and annotation.</title>
        <authorList>
            <consortium name="The Broad Institute Genomics Platform"/>
            <consortium name="The Broad Institute Genome Sequencing Center for Infectious Disease"/>
            <person name="Wu L."/>
            <person name="Ma J."/>
        </authorList>
    </citation>
    <scope>NUCLEOTIDE SEQUENCE [LARGE SCALE GENOMIC DNA]</scope>
    <source>
        <strain evidence="3">Q85</strain>
    </source>
</reference>
<protein>
    <submittedName>
        <fullName evidence="2">Glutathione S-transferase family protein</fullName>
    </submittedName>
</protein>
<dbReference type="Gene3D" id="3.40.30.10">
    <property type="entry name" value="Glutaredoxin"/>
    <property type="match status" value="1"/>
</dbReference>
<proteinExistence type="predicted"/>
<dbReference type="SFLD" id="SFLDS00019">
    <property type="entry name" value="Glutathione_Transferase_(cytos"/>
    <property type="match status" value="1"/>
</dbReference>
<keyword evidence="3" id="KW-1185">Reference proteome</keyword>
<evidence type="ECO:0000259" key="1">
    <source>
        <dbReference type="PROSITE" id="PS50404"/>
    </source>
</evidence>
<dbReference type="Gene3D" id="1.20.1050.10">
    <property type="match status" value="1"/>
</dbReference>
<dbReference type="InterPro" id="IPR040079">
    <property type="entry name" value="Glutathione_S-Trfase"/>
</dbReference>
<dbReference type="PANTHER" id="PTHR42673">
    <property type="entry name" value="MALEYLACETOACETATE ISOMERASE"/>
    <property type="match status" value="1"/>
</dbReference>
<dbReference type="Proteomes" id="UP001597283">
    <property type="component" value="Unassembled WGS sequence"/>
</dbReference>
<accession>A0ABW4N9U1</accession>
<dbReference type="EMBL" id="JBHUFC010000002">
    <property type="protein sequence ID" value="MFD1786932.1"/>
    <property type="molecule type" value="Genomic_DNA"/>
</dbReference>
<dbReference type="SUPFAM" id="SSF47616">
    <property type="entry name" value="GST C-terminal domain-like"/>
    <property type="match status" value="1"/>
</dbReference>
<dbReference type="InterPro" id="IPR004045">
    <property type="entry name" value="Glutathione_S-Trfase_N"/>
</dbReference>
<evidence type="ECO:0000313" key="2">
    <source>
        <dbReference type="EMBL" id="MFD1786932.1"/>
    </source>
</evidence>
<dbReference type="PROSITE" id="PS50404">
    <property type="entry name" value="GST_NTER"/>
    <property type="match status" value="1"/>
</dbReference>
<organism evidence="2 3">
    <name type="scientific">Sphingomonas floccifaciens</name>
    <dbReference type="NCBI Taxonomy" id="1844115"/>
    <lineage>
        <taxon>Bacteria</taxon>
        <taxon>Pseudomonadati</taxon>
        <taxon>Pseudomonadota</taxon>
        <taxon>Alphaproteobacteria</taxon>
        <taxon>Sphingomonadales</taxon>
        <taxon>Sphingomonadaceae</taxon>
        <taxon>Sphingomonas</taxon>
    </lineage>
</organism>
<feature type="domain" description="GST N-terminal" evidence="1">
    <location>
        <begin position="1"/>
        <end position="83"/>
    </location>
</feature>
<dbReference type="CDD" id="cd03043">
    <property type="entry name" value="GST_N_1"/>
    <property type="match status" value="1"/>
</dbReference>
<dbReference type="InterPro" id="IPR036249">
    <property type="entry name" value="Thioredoxin-like_sf"/>
</dbReference>
<sequence>MAYRLITANRNYSSWSLRPWLLMTALGLPFDDRIETFVTLNNYDAFRAFSPTGQVPVLIDGDRTVWDSLGIVMYLADRHDGVWPTDPDARAWAMCAVAEMHGGFSALRNERTMTVGQRVAPHGVSPALTKDVARLTELWAEGLERFGGPWLAGREFTAVDAFYAPVAFRVRTYGIDVGRAGGRWVEAMLAHPAMQAWEQAALAETFREEGHEAEVAATGIVTADHRAAPV</sequence>
<name>A0ABW4N9U1_9SPHN</name>
<dbReference type="Pfam" id="PF13410">
    <property type="entry name" value="GST_C_2"/>
    <property type="match status" value="1"/>
</dbReference>
<dbReference type="RefSeq" id="WP_380939307.1">
    <property type="nucleotide sequence ID" value="NZ_JBHUFC010000002.1"/>
</dbReference>
<dbReference type="InterPro" id="IPR036282">
    <property type="entry name" value="Glutathione-S-Trfase_C_sf"/>
</dbReference>
<evidence type="ECO:0000313" key="3">
    <source>
        <dbReference type="Proteomes" id="UP001597283"/>
    </source>
</evidence>
<dbReference type="Pfam" id="PF13409">
    <property type="entry name" value="GST_N_2"/>
    <property type="match status" value="1"/>
</dbReference>
<dbReference type="SUPFAM" id="SSF52833">
    <property type="entry name" value="Thioredoxin-like"/>
    <property type="match status" value="1"/>
</dbReference>
<comment type="caution">
    <text evidence="2">The sequence shown here is derived from an EMBL/GenBank/DDBJ whole genome shotgun (WGS) entry which is preliminary data.</text>
</comment>
<dbReference type="PANTHER" id="PTHR42673:SF4">
    <property type="entry name" value="MALEYLACETOACETATE ISOMERASE"/>
    <property type="match status" value="1"/>
</dbReference>
<gene>
    <name evidence="2" type="ORF">ACFSC3_05030</name>
</gene>
<dbReference type="CDD" id="cd03194">
    <property type="entry name" value="GST_C_3"/>
    <property type="match status" value="1"/>
</dbReference>